<organism evidence="1 2">
    <name type="scientific">Alosa alosa</name>
    <name type="common">allis shad</name>
    <dbReference type="NCBI Taxonomy" id="278164"/>
    <lineage>
        <taxon>Eukaryota</taxon>
        <taxon>Metazoa</taxon>
        <taxon>Chordata</taxon>
        <taxon>Craniata</taxon>
        <taxon>Vertebrata</taxon>
        <taxon>Euteleostomi</taxon>
        <taxon>Actinopterygii</taxon>
        <taxon>Neopterygii</taxon>
        <taxon>Teleostei</taxon>
        <taxon>Clupei</taxon>
        <taxon>Clupeiformes</taxon>
        <taxon>Clupeoidei</taxon>
        <taxon>Clupeidae</taxon>
        <taxon>Alosa</taxon>
    </lineage>
</organism>
<reference evidence="1" key="1">
    <citation type="submission" date="2020-10" db="EMBL/GenBank/DDBJ databases">
        <title>Chromosome-scale genome assembly of the Allis shad, Alosa alosa.</title>
        <authorList>
            <person name="Margot Z."/>
            <person name="Christophe K."/>
            <person name="Cabau C."/>
            <person name="Louis A."/>
            <person name="Berthelot C."/>
            <person name="Parey E."/>
            <person name="Roest Crollius H."/>
            <person name="Montfort J."/>
            <person name="Robinson-Rechavi M."/>
            <person name="Bucao C."/>
            <person name="Bouchez O."/>
            <person name="Gislard M."/>
            <person name="Lluch J."/>
            <person name="Milhes M."/>
            <person name="Lampietro C."/>
            <person name="Lopez Roques C."/>
            <person name="Donnadieu C."/>
            <person name="Braasch I."/>
            <person name="Desvignes T."/>
            <person name="Postlethwait J."/>
            <person name="Bobe J."/>
            <person name="Guiguen Y."/>
        </authorList>
    </citation>
    <scope>NUCLEOTIDE SEQUENCE</scope>
    <source>
        <strain evidence="1">M-15738</strain>
        <tissue evidence="1">Blood</tissue>
    </source>
</reference>
<comment type="caution">
    <text evidence="1">The sequence shown here is derived from an EMBL/GenBank/DDBJ whole genome shotgun (WGS) entry which is preliminary data.</text>
</comment>
<name>A0AAV6FZV6_9TELE</name>
<dbReference type="Proteomes" id="UP000823561">
    <property type="component" value="Chromosome 18"/>
</dbReference>
<sequence length="81" mass="9083">MLLFFAQVCWRTSDGLMDPVESLPFHSNAYICLYKNAKSLDPSLVYRLHLMERHADSSLSLSLSLSLSPSAVFVCVCVFLP</sequence>
<dbReference type="EMBL" id="JADWDJ010000018">
    <property type="protein sequence ID" value="KAG5266632.1"/>
    <property type="molecule type" value="Genomic_DNA"/>
</dbReference>
<proteinExistence type="predicted"/>
<evidence type="ECO:0000313" key="1">
    <source>
        <dbReference type="EMBL" id="KAG5266632.1"/>
    </source>
</evidence>
<gene>
    <name evidence="1" type="ORF">AALO_G00234410</name>
</gene>
<evidence type="ECO:0000313" key="2">
    <source>
        <dbReference type="Proteomes" id="UP000823561"/>
    </source>
</evidence>
<protein>
    <recommendedName>
        <fullName evidence="3">Secreted protein</fullName>
    </recommendedName>
</protein>
<feature type="non-terminal residue" evidence="1">
    <location>
        <position position="81"/>
    </location>
</feature>
<keyword evidence="2" id="KW-1185">Reference proteome</keyword>
<dbReference type="AlphaFoldDB" id="A0AAV6FZV6"/>
<accession>A0AAV6FZV6</accession>
<evidence type="ECO:0008006" key="3">
    <source>
        <dbReference type="Google" id="ProtNLM"/>
    </source>
</evidence>